<dbReference type="Proteomes" id="UP001620626">
    <property type="component" value="Unassembled WGS sequence"/>
</dbReference>
<name>A0ABD2IQS2_9BILA</name>
<protein>
    <submittedName>
        <fullName evidence="2">Uncharacterized protein</fullName>
    </submittedName>
</protein>
<sequence length="135" mass="13865">MRVREQQQSTRRKAETANDALGQRKKNAKERGWGTAGPTGTLFGLLDLGGNFGQVGKMGSAAPVPNMRTSCAGDAGAPGGVSQSVAGVSPISASIGVPPGVSLPFSGHFRHFWLTSNGLQLSELESVLASALCQA</sequence>
<evidence type="ECO:0000256" key="1">
    <source>
        <dbReference type="SAM" id="MobiDB-lite"/>
    </source>
</evidence>
<gene>
    <name evidence="2" type="ORF">niasHT_033062</name>
</gene>
<dbReference type="EMBL" id="JBICBT010001131">
    <property type="protein sequence ID" value="KAL3081651.1"/>
    <property type="molecule type" value="Genomic_DNA"/>
</dbReference>
<dbReference type="AlphaFoldDB" id="A0ABD2IQS2"/>
<feature type="region of interest" description="Disordered" evidence="1">
    <location>
        <begin position="1"/>
        <end position="37"/>
    </location>
</feature>
<keyword evidence="3" id="KW-1185">Reference proteome</keyword>
<evidence type="ECO:0000313" key="2">
    <source>
        <dbReference type="EMBL" id="KAL3081651.1"/>
    </source>
</evidence>
<comment type="caution">
    <text evidence="2">The sequence shown here is derived from an EMBL/GenBank/DDBJ whole genome shotgun (WGS) entry which is preliminary data.</text>
</comment>
<accession>A0ABD2IQS2</accession>
<reference evidence="2 3" key="1">
    <citation type="submission" date="2024-10" db="EMBL/GenBank/DDBJ databases">
        <authorList>
            <person name="Kim D."/>
        </authorList>
    </citation>
    <scope>NUCLEOTIDE SEQUENCE [LARGE SCALE GENOMIC DNA]</scope>
    <source>
        <strain evidence="2">BH-2024</strain>
    </source>
</reference>
<evidence type="ECO:0000313" key="3">
    <source>
        <dbReference type="Proteomes" id="UP001620626"/>
    </source>
</evidence>
<proteinExistence type="predicted"/>
<organism evidence="2 3">
    <name type="scientific">Heterodera trifolii</name>
    <dbReference type="NCBI Taxonomy" id="157864"/>
    <lineage>
        <taxon>Eukaryota</taxon>
        <taxon>Metazoa</taxon>
        <taxon>Ecdysozoa</taxon>
        <taxon>Nematoda</taxon>
        <taxon>Chromadorea</taxon>
        <taxon>Rhabditida</taxon>
        <taxon>Tylenchina</taxon>
        <taxon>Tylenchomorpha</taxon>
        <taxon>Tylenchoidea</taxon>
        <taxon>Heteroderidae</taxon>
        <taxon>Heteroderinae</taxon>
        <taxon>Heterodera</taxon>
    </lineage>
</organism>